<feature type="compositionally biased region" description="Polar residues" evidence="1">
    <location>
        <begin position="692"/>
        <end position="718"/>
    </location>
</feature>
<feature type="compositionally biased region" description="Low complexity" evidence="1">
    <location>
        <begin position="828"/>
        <end position="840"/>
    </location>
</feature>
<dbReference type="InterPro" id="IPR057199">
    <property type="entry name" value="DUF7877"/>
</dbReference>
<feature type="compositionally biased region" description="Polar residues" evidence="1">
    <location>
        <begin position="732"/>
        <end position="745"/>
    </location>
</feature>
<keyword evidence="5" id="KW-1185">Reference proteome</keyword>
<accession>A0A507QPP0</accession>
<comment type="caution">
    <text evidence="4">The sequence shown here is derived from an EMBL/GenBank/DDBJ whole genome shotgun (WGS) entry which is preliminary data.</text>
</comment>
<feature type="domain" description="DUF7877" evidence="3">
    <location>
        <begin position="62"/>
        <end position="177"/>
    </location>
</feature>
<feature type="compositionally biased region" description="Polar residues" evidence="1">
    <location>
        <begin position="48"/>
        <end position="57"/>
    </location>
</feature>
<reference evidence="4 5" key="1">
    <citation type="submission" date="2019-06" db="EMBL/GenBank/DDBJ databases">
        <title>Wine fermentation using esterase from Monascus purpureus.</title>
        <authorList>
            <person name="Geng C."/>
            <person name="Zhang Y."/>
        </authorList>
    </citation>
    <scope>NUCLEOTIDE SEQUENCE [LARGE SCALE GENOMIC DNA]</scope>
    <source>
        <strain evidence="4">HQ1</strain>
    </source>
</reference>
<protein>
    <submittedName>
        <fullName evidence="4">Uncharacterized protein</fullName>
    </submittedName>
</protein>
<evidence type="ECO:0000313" key="5">
    <source>
        <dbReference type="Proteomes" id="UP000319663"/>
    </source>
</evidence>
<feature type="region of interest" description="Disordered" evidence="1">
    <location>
        <begin position="353"/>
        <end position="385"/>
    </location>
</feature>
<dbReference type="OrthoDB" id="5354458at2759"/>
<dbReference type="InterPro" id="IPR056687">
    <property type="entry name" value="DUF7785"/>
</dbReference>
<dbReference type="AlphaFoldDB" id="A0A507QPP0"/>
<feature type="region of interest" description="Disordered" evidence="1">
    <location>
        <begin position="651"/>
        <end position="677"/>
    </location>
</feature>
<evidence type="ECO:0000256" key="1">
    <source>
        <dbReference type="SAM" id="MobiDB-lite"/>
    </source>
</evidence>
<dbReference type="STRING" id="5098.A0A507QPP0"/>
<proteinExistence type="predicted"/>
<organism evidence="4 5">
    <name type="scientific">Monascus purpureus</name>
    <name type="common">Red mold</name>
    <name type="synonym">Monascus anka</name>
    <dbReference type="NCBI Taxonomy" id="5098"/>
    <lineage>
        <taxon>Eukaryota</taxon>
        <taxon>Fungi</taxon>
        <taxon>Dikarya</taxon>
        <taxon>Ascomycota</taxon>
        <taxon>Pezizomycotina</taxon>
        <taxon>Eurotiomycetes</taxon>
        <taxon>Eurotiomycetidae</taxon>
        <taxon>Eurotiales</taxon>
        <taxon>Aspergillaceae</taxon>
        <taxon>Monascus</taxon>
    </lineage>
</organism>
<feature type="region of interest" description="Disordered" evidence="1">
    <location>
        <begin position="184"/>
        <end position="205"/>
    </location>
</feature>
<gene>
    <name evidence="4" type="ORF">MPDQ_000467</name>
</gene>
<feature type="compositionally biased region" description="Polar residues" evidence="1">
    <location>
        <begin position="843"/>
        <end position="853"/>
    </location>
</feature>
<feature type="compositionally biased region" description="Polar residues" evidence="1">
    <location>
        <begin position="809"/>
        <end position="827"/>
    </location>
</feature>
<feature type="region of interest" description="Disordered" evidence="1">
    <location>
        <begin position="1"/>
        <end position="62"/>
    </location>
</feature>
<feature type="region of interest" description="Disordered" evidence="1">
    <location>
        <begin position="692"/>
        <end position="745"/>
    </location>
</feature>
<name>A0A507QPP0_MONPU</name>
<evidence type="ECO:0000259" key="2">
    <source>
        <dbReference type="Pfam" id="PF25009"/>
    </source>
</evidence>
<evidence type="ECO:0000259" key="3">
    <source>
        <dbReference type="Pfam" id="PF25289"/>
    </source>
</evidence>
<feature type="region of interest" description="Disordered" evidence="1">
    <location>
        <begin position="83"/>
        <end position="118"/>
    </location>
</feature>
<dbReference type="Pfam" id="PF25009">
    <property type="entry name" value="DUF7785"/>
    <property type="match status" value="1"/>
</dbReference>
<evidence type="ECO:0000313" key="4">
    <source>
        <dbReference type="EMBL" id="TQB70439.1"/>
    </source>
</evidence>
<feature type="compositionally biased region" description="Polar residues" evidence="1">
    <location>
        <begin position="768"/>
        <end position="801"/>
    </location>
</feature>
<sequence length="853" mass="92694">MSADEGGDASSMPTINGEPNPITSDLPAPSTTGKRKRVQSHDEKSAQDHNSPAAQSQEKTKLAETLRNVVKILTKDDEDLQLLTCPLPSSSSKPRSKRAKVSEDKDDSTNATIQSRVDSGRYGTVQEFLSDIEKASSSVIERKQSQGVTTNGGSAEGAPLTEVVNRIAAFKKTLNTLFRQASHENRSDVKMEHSEDDAEAPAKFPSSNVGVREEKVALTFFGNPSNPKQLFSSLQKSVKVPLPSLEDGLQKSVEVQTPLRDSALPNGITATKVVPFNPSTTQRKFGEVFAPRLTLPQLEPPRKTRPPSKNWIDPFDAATDITAFPGEWNNYSLAYLPSGLWLQYGGITSSPSFWDRKQKQQPLEQRDSGDVAKEKPEDSTLWTEDDPTALQGVYSSFAPSFDSSGAILQVDSKDLVWWNSRGSKRLQQLLSIQQSEGSGEQQPDTVGELDESSLEECIKAFEPDESAGEIARIDAHKDQKLNEMDEVLGEVSELLETLSSYQRIRNLDAPTASGQTSKGEEKSPDLGTPSTPSEAEQCVFETLKSSLVAIVSNLPPYAVAKLNGDQLAELNISQRLVVDNPDYCGTMEKDDFTLQQERAAAVGHGNIPTGRASITSSSRSRSYQGSQSAYNQRVYAGNTRVQQTAQYYGRQPASGAYSPGQFSGPVAPATPSQRSYIAPYSTPQYNLQRQAQNGYNPYSGQPGTPSAQVSPQQYTTRGPQPYNAAFGGARSASPQKQPTYGAQQRTPYAATGANTPQQRYLAQQQHPNYANYPSNQAPPSSTPYQASTVPASYARTASEQATLMDRNKTQLAASQSRRGSATPQPGFSRQQSQSSEQGRSATPRKQTNTPVPA</sequence>
<feature type="region of interest" description="Disordered" evidence="1">
    <location>
        <begin position="605"/>
        <end position="630"/>
    </location>
</feature>
<feature type="compositionally biased region" description="Basic and acidic residues" evidence="1">
    <location>
        <begin position="354"/>
        <end position="378"/>
    </location>
</feature>
<dbReference type="Pfam" id="PF25289">
    <property type="entry name" value="DUF7877"/>
    <property type="match status" value="1"/>
</dbReference>
<dbReference type="EMBL" id="VIFY01000108">
    <property type="protein sequence ID" value="TQB70439.1"/>
    <property type="molecule type" value="Genomic_DNA"/>
</dbReference>
<feature type="region of interest" description="Disordered" evidence="1">
    <location>
        <begin position="768"/>
        <end position="853"/>
    </location>
</feature>
<feature type="compositionally biased region" description="Low complexity" evidence="1">
    <location>
        <begin position="609"/>
        <end position="630"/>
    </location>
</feature>
<feature type="compositionally biased region" description="Basic and acidic residues" evidence="1">
    <location>
        <begin position="184"/>
        <end position="193"/>
    </location>
</feature>
<feature type="region of interest" description="Disordered" evidence="1">
    <location>
        <begin position="507"/>
        <end position="535"/>
    </location>
</feature>
<dbReference type="Proteomes" id="UP000319663">
    <property type="component" value="Unassembled WGS sequence"/>
</dbReference>
<feature type="domain" description="DUF7785" evidence="2">
    <location>
        <begin position="482"/>
        <end position="578"/>
    </location>
</feature>